<evidence type="ECO:0000256" key="8">
    <source>
        <dbReference type="ARBA" id="ARBA00022553"/>
    </source>
</evidence>
<dbReference type="InterPro" id="IPR003594">
    <property type="entry name" value="HATPase_dom"/>
</dbReference>
<comment type="caution">
    <text evidence="19">The sequence shown here is derived from an EMBL/GenBank/DDBJ whole genome shotgun (WGS) entry which is preliminary data.</text>
</comment>
<dbReference type="GO" id="GO:0016020">
    <property type="term" value="C:membrane"/>
    <property type="evidence" value="ECO:0007669"/>
    <property type="project" value="InterPro"/>
</dbReference>
<dbReference type="CDD" id="cd16917">
    <property type="entry name" value="HATPase_UhpB-NarQ-NarX-like"/>
    <property type="match status" value="1"/>
</dbReference>
<sequence length="356" mass="36858">MIDWVRGRPWLGDLALVAVVLAAELPGVASVKSLLITLACAGLVALGRRHPVPVVALVGVLYLLGTMPPGYDTPGSAMIIALYLAGRHAPALAAATVALGAAAVSATLTTDALVTHPLTGVTMTLFPTLPVTAGYTVGLRAELARRGREQAAERAVREERRRIARELHDVIAHHVSVVSLYMGAARRLIPTDGERARQALLTGEDTARQAMTEMRHLLEVLRTDGEKADGLAGVGAAGLPALVEESGNAALEITGEVVTLPAPVDHAVYRIVQEALTNTRKHAAGAASRVRLAYLPGEIEVEVSDNGRGASGGPGLGLGLAGMAERVSLVGGELKAGSAPAGGFRVHARIPLPEPT</sequence>
<dbReference type="GO" id="GO:0005524">
    <property type="term" value="F:ATP binding"/>
    <property type="evidence" value="ECO:0007669"/>
    <property type="project" value="UniProtKB-KW"/>
</dbReference>
<evidence type="ECO:0000256" key="14">
    <source>
        <dbReference type="ARBA" id="ARBA00023012"/>
    </source>
</evidence>
<dbReference type="Pfam" id="PF07730">
    <property type="entry name" value="HisKA_3"/>
    <property type="match status" value="1"/>
</dbReference>
<dbReference type="InterPro" id="IPR050482">
    <property type="entry name" value="Sensor_HK_TwoCompSys"/>
</dbReference>
<keyword evidence="13" id="KW-0408">Iron</keyword>
<dbReference type="RefSeq" id="WP_184964976.1">
    <property type="nucleotide sequence ID" value="NZ_JACHIN010000006.1"/>
</dbReference>
<dbReference type="PRINTS" id="PR00344">
    <property type="entry name" value="BCTRLSENSOR"/>
</dbReference>
<comment type="cofactor">
    <cofactor evidence="2">
        <name>[4Fe-4S] cluster</name>
        <dbReference type="ChEBI" id="CHEBI:49883"/>
    </cofactor>
</comment>
<dbReference type="GO" id="GO:0000155">
    <property type="term" value="F:phosphorelay sensor kinase activity"/>
    <property type="evidence" value="ECO:0007669"/>
    <property type="project" value="InterPro"/>
</dbReference>
<evidence type="ECO:0000256" key="17">
    <source>
        <dbReference type="ARBA" id="ARBA00030800"/>
    </source>
</evidence>
<evidence type="ECO:0000256" key="10">
    <source>
        <dbReference type="ARBA" id="ARBA00022741"/>
    </source>
</evidence>
<dbReference type="Pfam" id="PF02518">
    <property type="entry name" value="HATPase_c"/>
    <property type="match status" value="1"/>
</dbReference>
<organism evidence="19 20">
    <name type="scientific">Nonomuraea endophytica</name>
    <dbReference type="NCBI Taxonomy" id="714136"/>
    <lineage>
        <taxon>Bacteria</taxon>
        <taxon>Bacillati</taxon>
        <taxon>Actinomycetota</taxon>
        <taxon>Actinomycetes</taxon>
        <taxon>Streptosporangiales</taxon>
        <taxon>Streptosporangiaceae</taxon>
        <taxon>Nonomuraea</taxon>
    </lineage>
</organism>
<dbReference type="InterPro" id="IPR004358">
    <property type="entry name" value="Sig_transdc_His_kin-like_C"/>
</dbReference>
<evidence type="ECO:0000256" key="16">
    <source>
        <dbReference type="ARBA" id="ARBA00024827"/>
    </source>
</evidence>
<dbReference type="Gene3D" id="3.30.565.10">
    <property type="entry name" value="Histidine kinase-like ATPase, C-terminal domain"/>
    <property type="match status" value="1"/>
</dbReference>
<dbReference type="GO" id="GO:0051539">
    <property type="term" value="F:4 iron, 4 sulfur cluster binding"/>
    <property type="evidence" value="ECO:0007669"/>
    <property type="project" value="UniProtKB-KW"/>
</dbReference>
<evidence type="ECO:0000256" key="13">
    <source>
        <dbReference type="ARBA" id="ARBA00023004"/>
    </source>
</evidence>
<accession>A0A7W8A4G2</accession>
<dbReference type="InterPro" id="IPR011712">
    <property type="entry name" value="Sig_transdc_His_kin_sub3_dim/P"/>
</dbReference>
<evidence type="ECO:0000256" key="9">
    <source>
        <dbReference type="ARBA" id="ARBA00022679"/>
    </source>
</evidence>
<dbReference type="GO" id="GO:0005737">
    <property type="term" value="C:cytoplasm"/>
    <property type="evidence" value="ECO:0007669"/>
    <property type="project" value="UniProtKB-SubCell"/>
</dbReference>
<feature type="domain" description="Histidine kinase/HSP90-like ATPase" evidence="18">
    <location>
        <begin position="263"/>
        <end position="354"/>
    </location>
</feature>
<evidence type="ECO:0000256" key="5">
    <source>
        <dbReference type="ARBA" id="ARBA00017322"/>
    </source>
</evidence>
<comment type="function">
    <text evidence="16">Member of the two-component regulatory system NreB/NreC involved in the control of dissimilatory nitrate/nitrite reduction in response to oxygen. NreB functions as a direct oxygen sensor histidine kinase which is autophosphorylated, in the absence of oxygen, probably at the conserved histidine residue, and transfers its phosphate group probably to a conserved aspartate residue of NreC. NreB/NreC activates the expression of the nitrate (narGHJI) and nitrite (nir) reductase operons, as well as the putative nitrate transporter gene narT.</text>
</comment>
<keyword evidence="6" id="KW-0004">4Fe-4S</keyword>
<evidence type="ECO:0000256" key="2">
    <source>
        <dbReference type="ARBA" id="ARBA00001966"/>
    </source>
</evidence>
<evidence type="ECO:0000256" key="3">
    <source>
        <dbReference type="ARBA" id="ARBA00004496"/>
    </source>
</evidence>
<dbReference type="EC" id="2.7.13.3" evidence="4"/>
<reference evidence="19 20" key="1">
    <citation type="submission" date="2020-08" db="EMBL/GenBank/DDBJ databases">
        <title>Genomic Encyclopedia of Type Strains, Phase IV (KMG-IV): sequencing the most valuable type-strain genomes for metagenomic binning, comparative biology and taxonomic classification.</title>
        <authorList>
            <person name="Goeker M."/>
        </authorList>
    </citation>
    <scope>NUCLEOTIDE SEQUENCE [LARGE SCALE GENOMIC DNA]</scope>
    <source>
        <strain evidence="19 20">DSM 45385</strain>
    </source>
</reference>
<keyword evidence="7" id="KW-0963">Cytoplasm</keyword>
<comment type="subcellular location">
    <subcellularLocation>
        <location evidence="3">Cytoplasm</location>
    </subcellularLocation>
</comment>
<dbReference type="EMBL" id="JACHIN010000006">
    <property type="protein sequence ID" value="MBB5079397.1"/>
    <property type="molecule type" value="Genomic_DNA"/>
</dbReference>
<dbReference type="PANTHER" id="PTHR24421">
    <property type="entry name" value="NITRATE/NITRITE SENSOR PROTEIN NARX-RELATED"/>
    <property type="match status" value="1"/>
</dbReference>
<dbReference type="Proteomes" id="UP000568380">
    <property type="component" value="Unassembled WGS sequence"/>
</dbReference>
<keyword evidence="8" id="KW-0597">Phosphoprotein</keyword>
<evidence type="ECO:0000256" key="4">
    <source>
        <dbReference type="ARBA" id="ARBA00012438"/>
    </source>
</evidence>
<evidence type="ECO:0000313" key="20">
    <source>
        <dbReference type="Proteomes" id="UP000568380"/>
    </source>
</evidence>
<protein>
    <recommendedName>
        <fullName evidence="5">Oxygen sensor histidine kinase NreB</fullName>
        <ecNumber evidence="4">2.7.13.3</ecNumber>
    </recommendedName>
    <alternativeName>
        <fullName evidence="17">Nitrogen regulation protein B</fullName>
    </alternativeName>
</protein>
<comment type="catalytic activity">
    <reaction evidence="1">
        <text>ATP + protein L-histidine = ADP + protein N-phospho-L-histidine.</text>
        <dbReference type="EC" id="2.7.13.3"/>
    </reaction>
</comment>
<keyword evidence="12" id="KW-0067">ATP-binding</keyword>
<keyword evidence="20" id="KW-1185">Reference proteome</keyword>
<gene>
    <name evidence="19" type="ORF">HNR40_004883</name>
</gene>
<dbReference type="SMART" id="SM00387">
    <property type="entry name" value="HATPase_c"/>
    <property type="match status" value="1"/>
</dbReference>
<evidence type="ECO:0000256" key="11">
    <source>
        <dbReference type="ARBA" id="ARBA00022777"/>
    </source>
</evidence>
<evidence type="ECO:0000313" key="19">
    <source>
        <dbReference type="EMBL" id="MBB5079397.1"/>
    </source>
</evidence>
<keyword evidence="6" id="KW-0479">Metal-binding</keyword>
<dbReference type="Gene3D" id="1.20.5.1930">
    <property type="match status" value="1"/>
</dbReference>
<dbReference type="PANTHER" id="PTHR24421:SF10">
    <property type="entry name" value="NITRATE_NITRITE SENSOR PROTEIN NARQ"/>
    <property type="match status" value="1"/>
</dbReference>
<keyword evidence="14" id="KW-0902">Two-component regulatory system</keyword>
<dbReference type="GO" id="GO:0046983">
    <property type="term" value="F:protein dimerization activity"/>
    <property type="evidence" value="ECO:0007669"/>
    <property type="project" value="InterPro"/>
</dbReference>
<dbReference type="AlphaFoldDB" id="A0A7W8A4G2"/>
<keyword evidence="11 19" id="KW-0418">Kinase</keyword>
<evidence type="ECO:0000256" key="1">
    <source>
        <dbReference type="ARBA" id="ARBA00000085"/>
    </source>
</evidence>
<evidence type="ECO:0000256" key="15">
    <source>
        <dbReference type="ARBA" id="ARBA00023014"/>
    </source>
</evidence>
<keyword evidence="15" id="KW-0411">Iron-sulfur</keyword>
<evidence type="ECO:0000259" key="18">
    <source>
        <dbReference type="SMART" id="SM00387"/>
    </source>
</evidence>
<name>A0A7W8A4G2_9ACTN</name>
<evidence type="ECO:0000256" key="7">
    <source>
        <dbReference type="ARBA" id="ARBA00022490"/>
    </source>
</evidence>
<keyword evidence="10" id="KW-0547">Nucleotide-binding</keyword>
<evidence type="ECO:0000256" key="6">
    <source>
        <dbReference type="ARBA" id="ARBA00022485"/>
    </source>
</evidence>
<dbReference type="SUPFAM" id="SSF55874">
    <property type="entry name" value="ATPase domain of HSP90 chaperone/DNA topoisomerase II/histidine kinase"/>
    <property type="match status" value="1"/>
</dbReference>
<proteinExistence type="predicted"/>
<dbReference type="InterPro" id="IPR036890">
    <property type="entry name" value="HATPase_C_sf"/>
</dbReference>
<evidence type="ECO:0000256" key="12">
    <source>
        <dbReference type="ARBA" id="ARBA00022840"/>
    </source>
</evidence>
<keyword evidence="9" id="KW-0808">Transferase</keyword>